<evidence type="ECO:0000313" key="6">
    <source>
        <dbReference type="Proteomes" id="UP001057134"/>
    </source>
</evidence>
<keyword evidence="6" id="KW-1185">Reference proteome</keyword>
<feature type="domain" description="HTH gntR-type" evidence="4">
    <location>
        <begin position="14"/>
        <end position="82"/>
    </location>
</feature>
<proteinExistence type="predicted"/>
<name>A0ABY4RFX9_9BACL</name>
<gene>
    <name evidence="5" type="primary">pdhR</name>
    <name evidence="5" type="ORF">SK3146_00562</name>
</gene>
<dbReference type="CDD" id="cd07377">
    <property type="entry name" value="WHTH_GntR"/>
    <property type="match status" value="1"/>
</dbReference>
<dbReference type="PRINTS" id="PR00035">
    <property type="entry name" value="HTHGNTR"/>
</dbReference>
<dbReference type="PANTHER" id="PTHR43537:SF5">
    <property type="entry name" value="UXU OPERON TRANSCRIPTIONAL REGULATOR"/>
    <property type="match status" value="1"/>
</dbReference>
<dbReference type="RefSeq" id="WP_249863647.1">
    <property type="nucleotide sequence ID" value="NZ_CP027059.1"/>
</dbReference>
<evidence type="ECO:0000256" key="1">
    <source>
        <dbReference type="ARBA" id="ARBA00023015"/>
    </source>
</evidence>
<sequence length="243" mass="27547">MRMLEDKINPIKKTTLSQDIVQKLIELIVNGTIGPGEKLPSEKQLMELFGVGRSSLRESIRALVALELVEVKVPEGTFVSKSFGNFFTKHLELMSKISFDNIVELVEARLKLEVDLAELAALKASDEELRHLDAIIATMKQAKDNEEFLNADLEFHIHIAQMAHNSFMFQVLSILRDITREWIYRVLQSESAREISLAQHERIARAIQRRDPAEAGEKMREHLETVGEILLNISNASAESSNE</sequence>
<dbReference type="Gene3D" id="1.10.10.10">
    <property type="entry name" value="Winged helix-like DNA-binding domain superfamily/Winged helix DNA-binding domain"/>
    <property type="match status" value="1"/>
</dbReference>
<organism evidence="5 6">
    <name type="scientific">Paenibacillus konkukensis</name>
    <dbReference type="NCBI Taxonomy" id="2020716"/>
    <lineage>
        <taxon>Bacteria</taxon>
        <taxon>Bacillati</taxon>
        <taxon>Bacillota</taxon>
        <taxon>Bacilli</taxon>
        <taxon>Bacillales</taxon>
        <taxon>Paenibacillaceae</taxon>
        <taxon>Paenibacillus</taxon>
    </lineage>
</organism>
<dbReference type="SUPFAM" id="SSF48008">
    <property type="entry name" value="GntR ligand-binding domain-like"/>
    <property type="match status" value="1"/>
</dbReference>
<dbReference type="SMART" id="SM00345">
    <property type="entry name" value="HTH_GNTR"/>
    <property type="match status" value="1"/>
</dbReference>
<keyword evidence="2" id="KW-0238">DNA-binding</keyword>
<dbReference type="PANTHER" id="PTHR43537">
    <property type="entry name" value="TRANSCRIPTIONAL REGULATOR, GNTR FAMILY"/>
    <property type="match status" value="1"/>
</dbReference>
<protein>
    <submittedName>
        <fullName evidence="5">Pyruvate dehydrogenase complex repressor</fullName>
    </submittedName>
</protein>
<dbReference type="Pfam" id="PF00392">
    <property type="entry name" value="GntR"/>
    <property type="match status" value="1"/>
</dbReference>
<dbReference type="EMBL" id="CP027059">
    <property type="protein sequence ID" value="UQZ81406.1"/>
    <property type="molecule type" value="Genomic_DNA"/>
</dbReference>
<dbReference type="InterPro" id="IPR011711">
    <property type="entry name" value="GntR_C"/>
</dbReference>
<keyword evidence="3" id="KW-0804">Transcription</keyword>
<evidence type="ECO:0000256" key="2">
    <source>
        <dbReference type="ARBA" id="ARBA00023125"/>
    </source>
</evidence>
<keyword evidence="1" id="KW-0805">Transcription regulation</keyword>
<dbReference type="SUPFAM" id="SSF46785">
    <property type="entry name" value="Winged helix' DNA-binding domain"/>
    <property type="match status" value="1"/>
</dbReference>
<reference evidence="5" key="1">
    <citation type="submission" date="2018-02" db="EMBL/GenBank/DDBJ databases">
        <authorList>
            <person name="Kim S.-K."/>
            <person name="Jung H.-I."/>
            <person name="Lee S.-W."/>
        </authorList>
    </citation>
    <scope>NUCLEOTIDE SEQUENCE</scope>
    <source>
        <strain evidence="5">SK3146</strain>
    </source>
</reference>
<accession>A0ABY4RFX9</accession>
<dbReference type="SMART" id="SM00895">
    <property type="entry name" value="FCD"/>
    <property type="match status" value="1"/>
</dbReference>
<dbReference type="PROSITE" id="PS50949">
    <property type="entry name" value="HTH_GNTR"/>
    <property type="match status" value="1"/>
</dbReference>
<dbReference type="InterPro" id="IPR000524">
    <property type="entry name" value="Tscrpt_reg_HTH_GntR"/>
</dbReference>
<keyword evidence="5" id="KW-0670">Pyruvate</keyword>
<dbReference type="Pfam" id="PF07729">
    <property type="entry name" value="FCD"/>
    <property type="match status" value="1"/>
</dbReference>
<dbReference type="Proteomes" id="UP001057134">
    <property type="component" value="Chromosome"/>
</dbReference>
<evidence type="ECO:0000313" key="5">
    <source>
        <dbReference type="EMBL" id="UQZ81406.1"/>
    </source>
</evidence>
<dbReference type="InterPro" id="IPR036388">
    <property type="entry name" value="WH-like_DNA-bd_sf"/>
</dbReference>
<dbReference type="Gene3D" id="1.20.120.530">
    <property type="entry name" value="GntR ligand-binding domain-like"/>
    <property type="match status" value="1"/>
</dbReference>
<evidence type="ECO:0000256" key="3">
    <source>
        <dbReference type="ARBA" id="ARBA00023163"/>
    </source>
</evidence>
<reference evidence="5" key="2">
    <citation type="journal article" date="2021" name="J Anim Sci Technol">
        <title>Complete genome sequence of Paenibacillus konkukensis sp. nov. SK3146 as a potential probiotic strain.</title>
        <authorList>
            <person name="Jung H.I."/>
            <person name="Park S."/>
            <person name="Niu K.M."/>
            <person name="Lee S.W."/>
            <person name="Kothari D."/>
            <person name="Yi K.J."/>
            <person name="Kim S.K."/>
        </authorList>
    </citation>
    <scope>NUCLEOTIDE SEQUENCE</scope>
    <source>
        <strain evidence="5">SK3146</strain>
    </source>
</reference>
<evidence type="ECO:0000259" key="4">
    <source>
        <dbReference type="PROSITE" id="PS50949"/>
    </source>
</evidence>
<dbReference type="InterPro" id="IPR036390">
    <property type="entry name" value="WH_DNA-bd_sf"/>
</dbReference>
<dbReference type="InterPro" id="IPR008920">
    <property type="entry name" value="TF_FadR/GntR_C"/>
</dbReference>